<comment type="caution">
    <text evidence="1">The sequence shown here is derived from an EMBL/GenBank/DDBJ whole genome shotgun (WGS) entry which is preliminary data.</text>
</comment>
<feature type="non-terminal residue" evidence="1">
    <location>
        <position position="51"/>
    </location>
</feature>
<dbReference type="Proteomes" id="UP001529510">
    <property type="component" value="Unassembled WGS sequence"/>
</dbReference>
<organism evidence="1 2">
    <name type="scientific">Cirrhinus mrigala</name>
    <name type="common">Mrigala</name>
    <dbReference type="NCBI Taxonomy" id="683832"/>
    <lineage>
        <taxon>Eukaryota</taxon>
        <taxon>Metazoa</taxon>
        <taxon>Chordata</taxon>
        <taxon>Craniata</taxon>
        <taxon>Vertebrata</taxon>
        <taxon>Euteleostomi</taxon>
        <taxon>Actinopterygii</taxon>
        <taxon>Neopterygii</taxon>
        <taxon>Teleostei</taxon>
        <taxon>Ostariophysi</taxon>
        <taxon>Cypriniformes</taxon>
        <taxon>Cyprinidae</taxon>
        <taxon>Labeoninae</taxon>
        <taxon>Labeonini</taxon>
        <taxon>Cirrhinus</taxon>
    </lineage>
</organism>
<dbReference type="EMBL" id="JAMKFB020000017">
    <property type="protein sequence ID" value="KAL0170935.1"/>
    <property type="molecule type" value="Genomic_DNA"/>
</dbReference>
<accession>A0ABD0PB56</accession>
<reference evidence="1 2" key="1">
    <citation type="submission" date="2024-05" db="EMBL/GenBank/DDBJ databases">
        <title>Genome sequencing and assembly of Indian major carp, Cirrhinus mrigala (Hamilton, 1822).</title>
        <authorList>
            <person name="Mohindra V."/>
            <person name="Chowdhury L.M."/>
            <person name="Lal K."/>
            <person name="Jena J.K."/>
        </authorList>
    </citation>
    <scope>NUCLEOTIDE SEQUENCE [LARGE SCALE GENOMIC DNA]</scope>
    <source>
        <strain evidence="1">CM1030</strain>
        <tissue evidence="1">Blood</tissue>
    </source>
</reference>
<sequence length="51" mass="5379">MEGDGEVIINPVQNCSHCESGDCHETSEGTVCYCDEELSLAPDGVSCINST</sequence>
<keyword evidence="2" id="KW-1185">Reference proteome</keyword>
<evidence type="ECO:0000313" key="2">
    <source>
        <dbReference type="Proteomes" id="UP001529510"/>
    </source>
</evidence>
<gene>
    <name evidence="1" type="ORF">M9458_035531</name>
</gene>
<name>A0ABD0PB56_CIRMR</name>
<dbReference type="AlphaFoldDB" id="A0ABD0PB56"/>
<protein>
    <submittedName>
        <fullName evidence="1">Uncharacterized protein</fullName>
    </submittedName>
</protein>
<evidence type="ECO:0000313" key="1">
    <source>
        <dbReference type="EMBL" id="KAL0170935.1"/>
    </source>
</evidence>
<proteinExistence type="predicted"/>